<keyword evidence="8 12" id="KW-0457">Lysine biosynthesis</keyword>
<dbReference type="FunCoup" id="A0A140L734">
    <property type="interactions" value="251"/>
</dbReference>
<evidence type="ECO:0000256" key="1">
    <source>
        <dbReference type="ARBA" id="ARBA00003294"/>
    </source>
</evidence>
<dbReference type="EC" id="4.3.3.7" evidence="4 12"/>
<feature type="binding site" evidence="12 15">
    <location>
        <position position="203"/>
    </location>
    <ligand>
        <name>pyruvate</name>
        <dbReference type="ChEBI" id="CHEBI:15361"/>
    </ligand>
</feature>
<dbReference type="STRING" id="520764.AN618_15990"/>
<dbReference type="AlphaFoldDB" id="A0A140L734"/>
<dbReference type="PIRSF" id="PIRSF001365">
    <property type="entry name" value="DHDPS"/>
    <property type="match status" value="1"/>
</dbReference>
<comment type="catalytic activity">
    <reaction evidence="11 12">
        <text>L-aspartate 4-semialdehyde + pyruvate = (2S,4S)-4-hydroxy-2,3,4,5-tetrahydrodipicolinate + H2O + H(+)</text>
        <dbReference type="Rhea" id="RHEA:34171"/>
        <dbReference type="ChEBI" id="CHEBI:15361"/>
        <dbReference type="ChEBI" id="CHEBI:15377"/>
        <dbReference type="ChEBI" id="CHEBI:15378"/>
        <dbReference type="ChEBI" id="CHEBI:67139"/>
        <dbReference type="ChEBI" id="CHEBI:537519"/>
        <dbReference type="EC" id="4.3.3.7"/>
    </reaction>
</comment>
<dbReference type="CDD" id="cd00950">
    <property type="entry name" value="DHDPS"/>
    <property type="match status" value="1"/>
</dbReference>
<dbReference type="Gene3D" id="3.20.20.70">
    <property type="entry name" value="Aldolase class I"/>
    <property type="match status" value="1"/>
</dbReference>
<dbReference type="GO" id="GO:0005829">
    <property type="term" value="C:cytosol"/>
    <property type="evidence" value="ECO:0007669"/>
    <property type="project" value="TreeGrafter"/>
</dbReference>
<evidence type="ECO:0000256" key="14">
    <source>
        <dbReference type="PIRSR" id="PIRSR001365-1"/>
    </source>
</evidence>
<dbReference type="RefSeq" id="WP_066353726.1">
    <property type="nucleotide sequence ID" value="NZ_LOED01000020.1"/>
</dbReference>
<dbReference type="EMBL" id="LOED01000020">
    <property type="protein sequence ID" value="KXG76359.1"/>
    <property type="molecule type" value="Genomic_DNA"/>
</dbReference>
<dbReference type="GO" id="GO:0019877">
    <property type="term" value="P:diaminopimelate biosynthetic process"/>
    <property type="evidence" value="ECO:0007669"/>
    <property type="project" value="UniProtKB-UniRule"/>
</dbReference>
<comment type="subcellular location">
    <subcellularLocation>
        <location evidence="12">Cytoplasm</location>
    </subcellularLocation>
</comment>
<dbReference type="Pfam" id="PF00701">
    <property type="entry name" value="DHDPS"/>
    <property type="match status" value="1"/>
</dbReference>
<keyword evidence="17" id="KW-1185">Reference proteome</keyword>
<comment type="pathway">
    <text evidence="2 12">Amino-acid biosynthesis; L-lysine biosynthesis via DAP pathway; (S)-tetrahydrodipicolinate from L-aspartate: step 3/4.</text>
</comment>
<dbReference type="GO" id="GO:0008840">
    <property type="term" value="F:4-hydroxy-tetrahydrodipicolinate synthase activity"/>
    <property type="evidence" value="ECO:0007669"/>
    <property type="project" value="UniProtKB-UniRule"/>
</dbReference>
<dbReference type="InterPro" id="IPR013785">
    <property type="entry name" value="Aldolase_TIM"/>
</dbReference>
<comment type="function">
    <text evidence="1 12">Catalyzes the condensation of (S)-aspartate-beta-semialdehyde [(S)-ASA] and pyruvate to 4-hydroxy-tetrahydrodipicolinate (HTPA).</text>
</comment>
<keyword evidence="9 12" id="KW-0456">Lyase</keyword>
<dbReference type="UniPathway" id="UPA00034">
    <property type="reaction ID" value="UER00017"/>
</dbReference>
<dbReference type="SMART" id="SM01130">
    <property type="entry name" value="DHDPS"/>
    <property type="match status" value="1"/>
</dbReference>
<dbReference type="Proteomes" id="UP000070427">
    <property type="component" value="Unassembled WGS sequence"/>
</dbReference>
<evidence type="ECO:0000256" key="10">
    <source>
        <dbReference type="ARBA" id="ARBA00023270"/>
    </source>
</evidence>
<comment type="caution">
    <text evidence="16">The sequence shown here is derived from an EMBL/GenBank/DDBJ whole genome shotgun (WGS) entry which is preliminary data.</text>
</comment>
<evidence type="ECO:0000256" key="4">
    <source>
        <dbReference type="ARBA" id="ARBA00012086"/>
    </source>
</evidence>
<evidence type="ECO:0000313" key="16">
    <source>
        <dbReference type="EMBL" id="KXG76359.1"/>
    </source>
</evidence>
<gene>
    <name evidence="12 16" type="primary">dapA</name>
    <name evidence="16" type="ORF">AN618_15990</name>
</gene>
<dbReference type="HAMAP" id="MF_00418">
    <property type="entry name" value="DapA"/>
    <property type="match status" value="1"/>
</dbReference>
<keyword evidence="10 12" id="KW-0704">Schiff base</keyword>
<reference evidence="16 17" key="1">
    <citation type="submission" date="2015-12" db="EMBL/GenBank/DDBJ databases">
        <title>Draft genome sequnece of Fervidicola ferrireducens strain Y170.</title>
        <authorList>
            <person name="Patel B.K."/>
        </authorList>
    </citation>
    <scope>NUCLEOTIDE SEQUENCE [LARGE SCALE GENOMIC DNA]</scope>
    <source>
        <strain evidence="16 17">Y170</strain>
    </source>
</reference>
<dbReference type="SUPFAM" id="SSF51569">
    <property type="entry name" value="Aldolase"/>
    <property type="match status" value="1"/>
</dbReference>
<sequence>MDFGRVITAMVTPFDEDLKVDYKAFENLVDYLIENGSDALVVTGTTGESPTLTDEEKLTLYRLAKEVANNRAAIIAGTGSYDTRHSIELSLKAQEIGVDGLLLVSPYYNKPTQEGLYQHFKMIAESVDIPVMLYDVPGRTAVTIEPETLMRLSEVKNVVAVKDAGGNLDKTSKTVALAPQLQVYSGDDSLTLPMLAIGAKGVVSVASHLVGKRIKEMIQAFEKGEVDKARKIHLELFELFKALFVVANPIPVKEALNMIGIKVGGLRPPLLAADEKTREILRKVLSELGLL</sequence>
<dbReference type="PANTHER" id="PTHR12128:SF66">
    <property type="entry name" value="4-HYDROXY-2-OXOGLUTARATE ALDOLASE, MITOCHONDRIAL"/>
    <property type="match status" value="1"/>
</dbReference>
<dbReference type="PROSITE" id="PS00666">
    <property type="entry name" value="DHDPS_2"/>
    <property type="match status" value="1"/>
</dbReference>
<dbReference type="GO" id="GO:0009089">
    <property type="term" value="P:lysine biosynthetic process via diaminopimelate"/>
    <property type="evidence" value="ECO:0007669"/>
    <property type="project" value="UniProtKB-UniRule"/>
</dbReference>
<dbReference type="NCBIfam" id="TIGR00674">
    <property type="entry name" value="dapA"/>
    <property type="match status" value="1"/>
</dbReference>
<evidence type="ECO:0000256" key="8">
    <source>
        <dbReference type="ARBA" id="ARBA00023154"/>
    </source>
</evidence>
<dbReference type="PANTHER" id="PTHR12128">
    <property type="entry name" value="DIHYDRODIPICOLINATE SYNTHASE"/>
    <property type="match status" value="1"/>
</dbReference>
<feature type="site" description="Part of a proton relay during catalysis" evidence="12">
    <location>
        <position position="108"/>
    </location>
</feature>
<comment type="similarity">
    <text evidence="3 12 13">Belongs to the DapA family.</text>
</comment>
<evidence type="ECO:0000256" key="5">
    <source>
        <dbReference type="ARBA" id="ARBA00022490"/>
    </source>
</evidence>
<comment type="subunit">
    <text evidence="12">Homotetramer; dimer of dimers.</text>
</comment>
<evidence type="ECO:0000256" key="15">
    <source>
        <dbReference type="PIRSR" id="PIRSR001365-2"/>
    </source>
</evidence>
<comment type="caution">
    <text evidence="12">Was originally thought to be a dihydrodipicolinate synthase (DHDPS), catalyzing the condensation of (S)-aspartate-beta-semialdehyde [(S)-ASA] and pyruvate to dihydrodipicolinate (DHDP). However, it was shown in E.coli that the product of the enzymatic reaction is not dihydrodipicolinate but in fact (4S)-4-hydroxy-2,3,4,5-tetrahydro-(2S)-dipicolinic acid (HTPA), and that the consecutive dehydration reaction leading to DHDP is not spontaneous but catalyzed by DapB.</text>
</comment>
<evidence type="ECO:0000256" key="11">
    <source>
        <dbReference type="ARBA" id="ARBA00047836"/>
    </source>
</evidence>
<evidence type="ECO:0000256" key="6">
    <source>
        <dbReference type="ARBA" id="ARBA00022605"/>
    </source>
</evidence>
<keyword evidence="5 12" id="KW-0963">Cytoplasm</keyword>
<feature type="binding site" evidence="12 15">
    <location>
        <position position="46"/>
    </location>
    <ligand>
        <name>pyruvate</name>
        <dbReference type="ChEBI" id="CHEBI:15361"/>
    </ligand>
</feature>
<dbReference type="InParanoid" id="A0A140L734"/>
<evidence type="ECO:0000313" key="17">
    <source>
        <dbReference type="Proteomes" id="UP000070427"/>
    </source>
</evidence>
<feature type="active site" description="Schiff-base intermediate with substrate" evidence="12 14">
    <location>
        <position position="162"/>
    </location>
</feature>
<protein>
    <recommendedName>
        <fullName evidence="4 12">4-hydroxy-tetrahydrodipicolinate synthase</fullName>
        <shortName evidence="12">HTPA synthase</shortName>
        <ecNumber evidence="4 12">4.3.3.7</ecNumber>
    </recommendedName>
</protein>
<evidence type="ECO:0000256" key="7">
    <source>
        <dbReference type="ARBA" id="ARBA00022915"/>
    </source>
</evidence>
<accession>A0A140L734</accession>
<evidence type="ECO:0000256" key="13">
    <source>
        <dbReference type="PIRNR" id="PIRNR001365"/>
    </source>
</evidence>
<evidence type="ECO:0000256" key="3">
    <source>
        <dbReference type="ARBA" id="ARBA00007592"/>
    </source>
</evidence>
<keyword evidence="6 12" id="KW-0028">Amino-acid biosynthesis</keyword>
<feature type="active site" description="Proton donor/acceptor" evidence="12 14">
    <location>
        <position position="134"/>
    </location>
</feature>
<dbReference type="OrthoDB" id="9782828at2"/>
<dbReference type="PATRIC" id="fig|520764.3.peg.1717"/>
<evidence type="ECO:0000256" key="2">
    <source>
        <dbReference type="ARBA" id="ARBA00005120"/>
    </source>
</evidence>
<dbReference type="PRINTS" id="PR00146">
    <property type="entry name" value="DHPICSNTHASE"/>
</dbReference>
<evidence type="ECO:0000256" key="12">
    <source>
        <dbReference type="HAMAP-Rule" id="MF_00418"/>
    </source>
</evidence>
<keyword evidence="7 12" id="KW-0220">Diaminopimelate biosynthesis</keyword>
<dbReference type="PROSITE" id="PS00665">
    <property type="entry name" value="DHDPS_1"/>
    <property type="match status" value="1"/>
</dbReference>
<dbReference type="InterPro" id="IPR002220">
    <property type="entry name" value="DapA-like"/>
</dbReference>
<feature type="site" description="Part of a proton relay during catalysis" evidence="12">
    <location>
        <position position="45"/>
    </location>
</feature>
<name>A0A140L734_9FIRM</name>
<dbReference type="InterPro" id="IPR020625">
    <property type="entry name" value="Schiff_base-form_aldolases_AS"/>
</dbReference>
<proteinExistence type="inferred from homology"/>
<evidence type="ECO:0000256" key="9">
    <source>
        <dbReference type="ARBA" id="ARBA00023239"/>
    </source>
</evidence>
<dbReference type="InterPro" id="IPR005263">
    <property type="entry name" value="DapA"/>
</dbReference>
<dbReference type="InterPro" id="IPR020624">
    <property type="entry name" value="Schiff_base-form_aldolases_CS"/>
</dbReference>
<organism evidence="16 17">
    <name type="scientific">Fervidicola ferrireducens</name>
    <dbReference type="NCBI Taxonomy" id="520764"/>
    <lineage>
        <taxon>Bacteria</taxon>
        <taxon>Bacillati</taxon>
        <taxon>Bacillota</taxon>
        <taxon>Clostridia</taxon>
        <taxon>Thermosediminibacterales</taxon>
        <taxon>Thermosediminibacteraceae</taxon>
        <taxon>Fervidicola</taxon>
    </lineage>
</organism>